<gene>
    <name evidence="5 8" type="primary">thyA</name>
    <name evidence="7" type="ORF">HMPREF3195_00831</name>
    <name evidence="8" type="ORF">NCTC11460_00736</name>
</gene>
<reference evidence="7 9" key="1">
    <citation type="submission" date="2016-02" db="EMBL/GenBank/DDBJ databases">
        <authorList>
            <person name="Wen L."/>
            <person name="He K."/>
            <person name="Yang H."/>
        </authorList>
    </citation>
    <scope>NUCLEOTIDE SEQUENCE [LARGE SCALE GENOMIC DNA]</scope>
    <source>
        <strain evidence="7 9">MJR8628A</strain>
    </source>
</reference>
<dbReference type="PATRIC" id="fig|1261.3.peg.865"/>
<dbReference type="PRINTS" id="PR00108">
    <property type="entry name" value="THYMDSNTHASE"/>
</dbReference>
<proteinExistence type="inferred from homology"/>
<dbReference type="RefSeq" id="WP_002843727.1">
    <property type="nucleotide sequence ID" value="NZ_CAMPYD010000001.1"/>
</dbReference>
<feature type="binding site" description="in other chain" evidence="5">
    <location>
        <position position="186"/>
    </location>
    <ligand>
        <name>dUMP</name>
        <dbReference type="ChEBI" id="CHEBI:246422"/>
        <note>ligand shared between dimeric partners</note>
    </ligand>
</feature>
<dbReference type="GO" id="GO:0006231">
    <property type="term" value="P:dTMP biosynthetic process"/>
    <property type="evidence" value="ECO:0007669"/>
    <property type="project" value="UniProtKB-UniRule"/>
</dbReference>
<dbReference type="InterPro" id="IPR000398">
    <property type="entry name" value="Thymidylate_synthase"/>
</dbReference>
<dbReference type="EMBL" id="UGTB01000004">
    <property type="protein sequence ID" value="SUB60822.1"/>
    <property type="molecule type" value="Genomic_DNA"/>
</dbReference>
<comment type="caution">
    <text evidence="5">Lacks conserved residue(s) required for the propagation of feature annotation.</text>
</comment>
<evidence type="ECO:0000313" key="9">
    <source>
        <dbReference type="Proteomes" id="UP000070326"/>
    </source>
</evidence>
<evidence type="ECO:0000256" key="3">
    <source>
        <dbReference type="ARBA" id="ARBA00022679"/>
    </source>
</evidence>
<evidence type="ECO:0000313" key="7">
    <source>
        <dbReference type="EMBL" id="KXI13255.1"/>
    </source>
</evidence>
<dbReference type="Proteomes" id="UP000255101">
    <property type="component" value="Unassembled WGS sequence"/>
</dbReference>
<keyword evidence="4 5" id="KW-0545">Nucleotide biosynthesis</keyword>
<comment type="catalytic activity">
    <reaction evidence="5">
        <text>dUMP + (6R)-5,10-methylene-5,6,7,8-tetrahydrofolate = 7,8-dihydrofolate + dTMP</text>
        <dbReference type="Rhea" id="RHEA:12104"/>
        <dbReference type="ChEBI" id="CHEBI:15636"/>
        <dbReference type="ChEBI" id="CHEBI:57451"/>
        <dbReference type="ChEBI" id="CHEBI:63528"/>
        <dbReference type="ChEBI" id="CHEBI:246422"/>
        <dbReference type="EC" id="2.1.1.45"/>
    </reaction>
</comment>
<dbReference type="eggNOG" id="COG0207">
    <property type="taxonomic scope" value="Bacteria"/>
</dbReference>
<dbReference type="SUPFAM" id="SSF55831">
    <property type="entry name" value="Thymidylate synthase/dCMP hydroxymethylase"/>
    <property type="match status" value="1"/>
</dbReference>
<dbReference type="UniPathway" id="UPA00575"/>
<dbReference type="GO" id="GO:0032259">
    <property type="term" value="P:methylation"/>
    <property type="evidence" value="ECO:0007669"/>
    <property type="project" value="UniProtKB-KW"/>
</dbReference>
<dbReference type="InterPro" id="IPR023451">
    <property type="entry name" value="Thymidate_synth/dCMP_Mease_dom"/>
</dbReference>
<dbReference type="HAMAP" id="MF_00008">
    <property type="entry name" value="Thymidy_synth_bact"/>
    <property type="match status" value="1"/>
</dbReference>
<dbReference type="Pfam" id="PF00303">
    <property type="entry name" value="Thymidylat_synt"/>
    <property type="match status" value="1"/>
</dbReference>
<evidence type="ECO:0000256" key="4">
    <source>
        <dbReference type="ARBA" id="ARBA00022727"/>
    </source>
</evidence>
<feature type="active site" description="Nucleophile" evidence="5">
    <location>
        <position position="155"/>
    </location>
</feature>
<dbReference type="GeneID" id="79842752"/>
<dbReference type="AlphaFoldDB" id="A0A135YV23"/>
<dbReference type="NCBIfam" id="NF002495">
    <property type="entry name" value="PRK01827.1-1"/>
    <property type="match status" value="1"/>
</dbReference>
<protein>
    <recommendedName>
        <fullName evidence="1 5">Thymidylate synthase</fullName>
        <shortName evidence="5">TS</shortName>
        <shortName evidence="5">TSase</shortName>
        <ecNumber evidence="1 5">2.1.1.45</ecNumber>
    </recommendedName>
</protein>
<comment type="similarity">
    <text evidence="5">Belongs to the thymidylate synthase family. Bacterial-type ThyA subfamily.</text>
</comment>
<feature type="binding site" evidence="5">
    <location>
        <position position="276"/>
    </location>
    <ligand>
        <name>(6R)-5,10-methylene-5,6,7,8-tetrahydrofolate</name>
        <dbReference type="ChEBI" id="CHEBI:15636"/>
    </ligand>
</feature>
<evidence type="ECO:0000313" key="10">
    <source>
        <dbReference type="Proteomes" id="UP000255101"/>
    </source>
</evidence>
<evidence type="ECO:0000256" key="5">
    <source>
        <dbReference type="HAMAP-Rule" id="MF_00008"/>
    </source>
</evidence>
<dbReference type="PANTHER" id="PTHR11548:SF1">
    <property type="entry name" value="THYMIDYLATE SYNTHASE 1"/>
    <property type="match status" value="1"/>
</dbReference>
<dbReference type="STRING" id="1261.HMPREF3195_00831"/>
<sequence length="277" mass="32188">MTIADKNLQNLCNEIMTSNNSTEGEKVRPKYADGSPSHTIFVNQVFEKYDLSKGELPIVTLRQTAWKSGIKEILWIYQDQTNDLDILKDKYGITWWDEWDIGDRTIGQRYGATVKRYDLINKLLDGLKNQPYGRRHIINLYQEADLAETKGLHPCAMETQWTARDGYLDMTLIQRSSDLLVANAINKIQYVALQMMVARHVGLEPGVFCHYVNNAHIYDRHIDQAKEIMSRKPQENDESVRLVLNPEKTNFYDFTIDDFTMENYNPVKPNLKFEMAI</sequence>
<evidence type="ECO:0000256" key="1">
    <source>
        <dbReference type="ARBA" id="ARBA00011947"/>
    </source>
</evidence>
<dbReference type="EMBL" id="LSQZ01000027">
    <property type="protein sequence ID" value="KXI13255.1"/>
    <property type="molecule type" value="Genomic_DNA"/>
</dbReference>
<organism evidence="7 9">
    <name type="scientific">Peptostreptococcus anaerobius</name>
    <dbReference type="NCBI Taxonomy" id="1261"/>
    <lineage>
        <taxon>Bacteria</taxon>
        <taxon>Bacillati</taxon>
        <taxon>Bacillota</taxon>
        <taxon>Clostridia</taxon>
        <taxon>Peptostreptococcales</taxon>
        <taxon>Peptostreptococcaceae</taxon>
        <taxon>Peptostreptococcus</taxon>
    </lineage>
</organism>
<dbReference type="EC" id="2.1.1.45" evidence="1 5"/>
<feature type="binding site" description="in other chain" evidence="5">
    <location>
        <begin position="175"/>
        <end position="178"/>
    </location>
    <ligand>
        <name>dUMP</name>
        <dbReference type="ChEBI" id="CHEBI:246422"/>
        <note>ligand shared between dimeric partners</note>
    </ligand>
</feature>
<evidence type="ECO:0000256" key="2">
    <source>
        <dbReference type="ARBA" id="ARBA00022603"/>
    </source>
</evidence>
<dbReference type="GO" id="GO:0006235">
    <property type="term" value="P:dTTP biosynthetic process"/>
    <property type="evidence" value="ECO:0007669"/>
    <property type="project" value="UniProtKB-UniRule"/>
</dbReference>
<evidence type="ECO:0000259" key="6">
    <source>
        <dbReference type="Pfam" id="PF00303"/>
    </source>
</evidence>
<feature type="binding site" evidence="5">
    <location>
        <begin position="134"/>
        <end position="135"/>
    </location>
    <ligand>
        <name>dUMP</name>
        <dbReference type="ChEBI" id="CHEBI:246422"/>
        <note>ligand shared between dimeric partners</note>
    </ligand>
</feature>
<comment type="pathway">
    <text evidence="5">Pyrimidine metabolism; dTTP biosynthesis.</text>
</comment>
<dbReference type="GO" id="GO:0005829">
    <property type="term" value="C:cytosol"/>
    <property type="evidence" value="ECO:0007669"/>
    <property type="project" value="TreeGrafter"/>
</dbReference>
<dbReference type="PANTHER" id="PTHR11548">
    <property type="entry name" value="THYMIDYLATE SYNTHASE 1"/>
    <property type="match status" value="1"/>
</dbReference>
<dbReference type="InterPro" id="IPR036926">
    <property type="entry name" value="Thymidate_synth/dCMP_Mease_sf"/>
</dbReference>
<evidence type="ECO:0000313" key="8">
    <source>
        <dbReference type="EMBL" id="SUB60822.1"/>
    </source>
</evidence>
<dbReference type="Gene3D" id="3.30.572.10">
    <property type="entry name" value="Thymidylate synthase/dCMP hydroxymethylase domain"/>
    <property type="match status" value="1"/>
</dbReference>
<feature type="binding site" description="in other chain" evidence="5">
    <location>
        <begin position="216"/>
        <end position="218"/>
    </location>
    <ligand>
        <name>dUMP</name>
        <dbReference type="ChEBI" id="CHEBI:246422"/>
        <note>ligand shared between dimeric partners</note>
    </ligand>
</feature>
<feature type="binding site" evidence="5">
    <location>
        <position position="178"/>
    </location>
    <ligand>
        <name>(6R)-5,10-methylene-5,6,7,8-tetrahydrofolate</name>
        <dbReference type="ChEBI" id="CHEBI:15636"/>
    </ligand>
</feature>
<dbReference type="CDD" id="cd00351">
    <property type="entry name" value="TS_Pyrimidine_HMase"/>
    <property type="match status" value="1"/>
</dbReference>
<comment type="subcellular location">
    <subcellularLocation>
        <location evidence="5">Cytoplasm</location>
    </subcellularLocation>
</comment>
<feature type="domain" description="Thymidylate synthase/dCMP hydroxymethylase" evidence="6">
    <location>
        <begin position="9"/>
        <end position="277"/>
    </location>
</feature>
<dbReference type="GO" id="GO:0004799">
    <property type="term" value="F:thymidylate synthase activity"/>
    <property type="evidence" value="ECO:0007669"/>
    <property type="project" value="UniProtKB-UniRule"/>
</dbReference>
<reference evidence="8 10" key="2">
    <citation type="submission" date="2018-06" db="EMBL/GenBank/DDBJ databases">
        <authorList>
            <consortium name="Pathogen Informatics"/>
            <person name="Doyle S."/>
        </authorList>
    </citation>
    <scope>NUCLEOTIDE SEQUENCE [LARGE SCALE GENOMIC DNA]</scope>
    <source>
        <strain evidence="8 10">NCTC11460</strain>
    </source>
</reference>
<name>A0A135YV23_9FIRM</name>
<keyword evidence="5" id="KW-0963">Cytoplasm</keyword>
<keyword evidence="2 5" id="KW-0489">Methyltransferase</keyword>
<keyword evidence="3 5" id="KW-0808">Transferase</keyword>
<accession>A0A135YV23</accession>
<comment type="subunit">
    <text evidence="5">Homodimer.</text>
</comment>
<dbReference type="InterPro" id="IPR045097">
    <property type="entry name" value="Thymidate_synth/dCMP_Mease"/>
</dbReference>
<comment type="function">
    <text evidence="5">Catalyzes the reductive methylation of 2'-deoxyuridine-5'-monophosphate (dUMP) to 2'-deoxythymidine-5'-monophosphate (dTMP) while utilizing 5,10-methylenetetrahydrofolate (mTHF) as the methyl donor and reductant in the reaction, yielding dihydrofolate (DHF) as a by-product. This enzymatic reaction provides an intracellular de novo source of dTMP, an essential precursor for DNA biosynthesis.</text>
</comment>
<dbReference type="Proteomes" id="UP000070326">
    <property type="component" value="Unassembled WGS sequence"/>
</dbReference>